<comment type="caution">
    <text evidence="2">The sequence shown here is derived from an EMBL/GenBank/DDBJ whole genome shotgun (WGS) entry which is preliminary data.</text>
</comment>
<evidence type="ECO:0000256" key="1">
    <source>
        <dbReference type="SAM" id="MobiDB-lite"/>
    </source>
</evidence>
<dbReference type="EMBL" id="QLNQ01000027">
    <property type="protein sequence ID" value="RCK59491.1"/>
    <property type="molecule type" value="Genomic_DNA"/>
</dbReference>
<name>A0A367Y360_9ASCO</name>
<dbReference type="AlphaFoldDB" id="A0A367Y360"/>
<feature type="compositionally biased region" description="Basic and acidic residues" evidence="1">
    <location>
        <begin position="1"/>
        <end position="17"/>
    </location>
</feature>
<proteinExistence type="predicted"/>
<keyword evidence="3" id="KW-1185">Reference proteome</keyword>
<dbReference type="Proteomes" id="UP000253472">
    <property type="component" value="Unassembled WGS sequence"/>
</dbReference>
<accession>A0A367Y360</accession>
<evidence type="ECO:0000313" key="3">
    <source>
        <dbReference type="Proteomes" id="UP000253472"/>
    </source>
</evidence>
<feature type="region of interest" description="Disordered" evidence="1">
    <location>
        <begin position="1"/>
        <end position="24"/>
    </location>
</feature>
<reference evidence="2 3" key="1">
    <citation type="submission" date="2018-06" db="EMBL/GenBank/DDBJ databases">
        <title>Whole genome sequencing of Candida tropicalis (genome annotated by CSBL at Korea University).</title>
        <authorList>
            <person name="Ahn J."/>
        </authorList>
    </citation>
    <scope>NUCLEOTIDE SEQUENCE [LARGE SCALE GENOMIC DNA]</scope>
    <source>
        <strain evidence="2 3">ATCC 20962</strain>
    </source>
</reference>
<sequence length="214" mass="24802">MSSTTYEEKKGSPRPADHPPAYDTGEPPAITKAVDIECGHTWIAWHEITKAVWTAIVFTDTDLSTWKWFKFAKYDGNHVVAKLIEPQGFRIYGGPGHTSEIYRRIKVAVGKRVETLEFVAVAQFLDLLFVFTVWRERRHHATIYAALKEDWESLASLLVQGLRKWWGLRKSIMLLVLCIGCWRMAVLRAIIRSPGSHLSSIRERWTWNPWHTVW</sequence>
<organism evidence="2 3">
    <name type="scientific">Candida viswanathii</name>
    <dbReference type="NCBI Taxonomy" id="5486"/>
    <lineage>
        <taxon>Eukaryota</taxon>
        <taxon>Fungi</taxon>
        <taxon>Dikarya</taxon>
        <taxon>Ascomycota</taxon>
        <taxon>Saccharomycotina</taxon>
        <taxon>Pichiomycetes</taxon>
        <taxon>Debaryomycetaceae</taxon>
        <taxon>Candida/Lodderomyces clade</taxon>
        <taxon>Candida</taxon>
    </lineage>
</organism>
<gene>
    <name evidence="2" type="ORF">Cantr_07557</name>
</gene>
<evidence type="ECO:0000313" key="2">
    <source>
        <dbReference type="EMBL" id="RCK59491.1"/>
    </source>
</evidence>
<protein>
    <submittedName>
        <fullName evidence="2">Uncharacterized protein</fullName>
    </submittedName>
</protein>
<dbReference type="OrthoDB" id="10612885at2759"/>